<evidence type="ECO:0000313" key="1">
    <source>
        <dbReference type="EMBL" id="KAK4804664.1"/>
    </source>
</evidence>
<reference evidence="1 2" key="1">
    <citation type="journal article" date="2023" name="Hortic Res">
        <title>Pangenome of water caltrop reveals structural variations and asymmetric subgenome divergence after allopolyploidization.</title>
        <authorList>
            <person name="Zhang X."/>
            <person name="Chen Y."/>
            <person name="Wang L."/>
            <person name="Yuan Y."/>
            <person name="Fang M."/>
            <person name="Shi L."/>
            <person name="Lu R."/>
            <person name="Comes H.P."/>
            <person name="Ma Y."/>
            <person name="Chen Y."/>
            <person name="Huang G."/>
            <person name="Zhou Y."/>
            <person name="Zheng Z."/>
            <person name="Qiu Y."/>
        </authorList>
    </citation>
    <scope>NUCLEOTIDE SEQUENCE [LARGE SCALE GENOMIC DNA]</scope>
    <source>
        <strain evidence="1">F231</strain>
    </source>
</reference>
<accession>A0AAN7RFM4</accession>
<name>A0AAN7RFM4_TRANT</name>
<dbReference type="AlphaFoldDB" id="A0AAN7RFM4"/>
<sequence>MVSMGATKAPSGFQELDNHSLPVKPEISTGFFLTQHNRIAKPTILSSHLGDVYYDVFTRNCGLTALHLFRMRYMEKQRTKLL</sequence>
<gene>
    <name evidence="1" type="ORF">SAY86_004481</name>
</gene>
<dbReference type="EMBL" id="JAXQNO010000001">
    <property type="protein sequence ID" value="KAK4804664.1"/>
    <property type="molecule type" value="Genomic_DNA"/>
</dbReference>
<dbReference type="Proteomes" id="UP001346149">
    <property type="component" value="Unassembled WGS sequence"/>
</dbReference>
<organism evidence="1 2">
    <name type="scientific">Trapa natans</name>
    <name type="common">Water chestnut</name>
    <dbReference type="NCBI Taxonomy" id="22666"/>
    <lineage>
        <taxon>Eukaryota</taxon>
        <taxon>Viridiplantae</taxon>
        <taxon>Streptophyta</taxon>
        <taxon>Embryophyta</taxon>
        <taxon>Tracheophyta</taxon>
        <taxon>Spermatophyta</taxon>
        <taxon>Magnoliopsida</taxon>
        <taxon>eudicotyledons</taxon>
        <taxon>Gunneridae</taxon>
        <taxon>Pentapetalae</taxon>
        <taxon>rosids</taxon>
        <taxon>malvids</taxon>
        <taxon>Myrtales</taxon>
        <taxon>Lythraceae</taxon>
        <taxon>Trapa</taxon>
    </lineage>
</organism>
<comment type="caution">
    <text evidence="1">The sequence shown here is derived from an EMBL/GenBank/DDBJ whole genome shotgun (WGS) entry which is preliminary data.</text>
</comment>
<proteinExistence type="predicted"/>
<protein>
    <submittedName>
        <fullName evidence="1">Uncharacterized protein</fullName>
    </submittedName>
</protein>
<keyword evidence="2" id="KW-1185">Reference proteome</keyword>
<evidence type="ECO:0000313" key="2">
    <source>
        <dbReference type="Proteomes" id="UP001346149"/>
    </source>
</evidence>